<evidence type="ECO:0000256" key="9">
    <source>
        <dbReference type="ARBA" id="ARBA00023180"/>
    </source>
</evidence>
<dbReference type="InterPro" id="IPR004888">
    <property type="entry name" value="Glycoside_hydrolase_63"/>
</dbReference>
<keyword evidence="4 12" id="KW-0378">Hydrolase</keyword>
<feature type="chain" id="PRO_5012407244" description="Mannosyl-oligosaccharide glucosidase" evidence="13">
    <location>
        <begin position="16"/>
        <end position="839"/>
    </location>
</feature>
<dbReference type="OrthoDB" id="410058at2759"/>
<dbReference type="HOGENOM" id="CLU_007380_1_0_1"/>
<dbReference type="AlphaFoldDB" id="A0A0C3FM92"/>
<accession>A0A0C3FM92</accession>
<keyword evidence="10 12" id="KW-0326">Glycosidase</keyword>
<dbReference type="GO" id="GO:0006487">
    <property type="term" value="P:protein N-linked glycosylation"/>
    <property type="evidence" value="ECO:0007669"/>
    <property type="project" value="UniProtKB-UniRule"/>
</dbReference>
<keyword evidence="17" id="KW-1185">Reference proteome</keyword>
<dbReference type="STRING" id="765440.A0A0C3FM92"/>
<dbReference type="GO" id="GO:0009311">
    <property type="term" value="P:oligosaccharide metabolic process"/>
    <property type="evidence" value="ECO:0007669"/>
    <property type="project" value="UniProtKB-UniRule"/>
</dbReference>
<keyword evidence="3" id="KW-0812">Transmembrane</keyword>
<name>A0A0C3FM92_PILCF</name>
<keyword evidence="7" id="KW-1133">Transmembrane helix</keyword>
<evidence type="ECO:0000313" key="16">
    <source>
        <dbReference type="EMBL" id="KIM80889.1"/>
    </source>
</evidence>
<comment type="catalytic activity">
    <reaction evidence="12">
        <text>N(4)-(alpha-D-Glc-(1-&gt;2)-alpha-D-Glc-(1-&gt;3)-alpha-D-Glc-(1-&gt;3)-alpha-D-Man-(1-&gt;2)-alpha-D-Man-(1-&gt;2)-alpha-D-Man-(1-&gt;3)-[alpha-D-Man-(1-&gt;2)-alpha-D-Man-(1-&gt;3)-[alpha-D-Man-(1-&gt;2)-alpha-D-Man-(1-&gt;6)]-alpha-D-Man-(1-&gt;6)]-beta-D-Man-(1-&gt;4)-beta-D-GlcNAc-(1-&gt;4)-beta-D-GlcNAc)-L-asparaginyl-[protein] + H2O = N(4)-(alpha-D-Glc-(1-&gt;3)-alpha-D-Glc-(1-&gt;3)-alpha-D-Man-(1-&gt;2)-alpha-D-Man-(1-&gt;2)-alpha-D-Man-(1-&gt;3)-[alpha-D-Man-(1-&gt;2)-alpha-D-Man-(1-&gt;3)-[alpha-D-Man-(1-&gt;2)-alpha-D-Man-(1-&gt;6)]-alpha-D-Man-(1-&gt;6)]-beta-D-Man-(1-&gt;4)-beta-D-GlcNAc-(1-&gt;4)-beta-D-GlcNAc)-L-asparaginyl-[protein] + beta-D-glucose</text>
        <dbReference type="Rhea" id="RHEA:55988"/>
        <dbReference type="Rhea" id="RHEA-COMP:12806"/>
        <dbReference type="Rhea" id="RHEA-COMP:14355"/>
        <dbReference type="ChEBI" id="CHEBI:15377"/>
        <dbReference type="ChEBI" id="CHEBI:15903"/>
        <dbReference type="ChEBI" id="CHEBI:59082"/>
        <dbReference type="ChEBI" id="CHEBI:132537"/>
        <dbReference type="EC" id="3.2.1.106"/>
    </reaction>
</comment>
<keyword evidence="6" id="KW-0735">Signal-anchor</keyword>
<protein>
    <recommendedName>
        <fullName evidence="11 12">Mannosyl-oligosaccharide glucosidase</fullName>
        <ecNumber evidence="11 12">3.2.1.106</ecNumber>
    </recommendedName>
</protein>
<feature type="domain" description="Glycosyl hydrolase family 63 C-terminal" evidence="14">
    <location>
        <begin position="303"/>
        <end position="815"/>
    </location>
</feature>
<evidence type="ECO:0000256" key="2">
    <source>
        <dbReference type="ARBA" id="ARBA00010833"/>
    </source>
</evidence>
<evidence type="ECO:0000259" key="15">
    <source>
        <dbReference type="Pfam" id="PF16923"/>
    </source>
</evidence>
<evidence type="ECO:0000256" key="6">
    <source>
        <dbReference type="ARBA" id="ARBA00022968"/>
    </source>
</evidence>
<evidence type="ECO:0000256" key="10">
    <source>
        <dbReference type="ARBA" id="ARBA00023295"/>
    </source>
</evidence>
<dbReference type="PANTHER" id="PTHR10412">
    <property type="entry name" value="MANNOSYL-OLIGOSACCHARIDE GLUCOSIDASE"/>
    <property type="match status" value="1"/>
</dbReference>
<dbReference type="InterPro" id="IPR038518">
    <property type="entry name" value="Glyco_hydro_63N_sf"/>
</dbReference>
<dbReference type="InterPro" id="IPR012341">
    <property type="entry name" value="6hp_glycosidase-like_sf"/>
</dbReference>
<comment type="subcellular location">
    <subcellularLocation>
        <location evidence="1 12">Endoplasmic reticulum membrane</location>
        <topology evidence="1 12">Single-pass type II membrane protein</topology>
    </subcellularLocation>
</comment>
<dbReference type="Proteomes" id="UP000054166">
    <property type="component" value="Unassembled WGS sequence"/>
</dbReference>
<dbReference type="Gene3D" id="2.70.98.110">
    <property type="entry name" value="Glycosyl hydrolase family 63, N-terminal domain"/>
    <property type="match status" value="1"/>
</dbReference>
<keyword evidence="9" id="KW-0325">Glycoprotein</keyword>
<dbReference type="EMBL" id="KN833002">
    <property type="protein sequence ID" value="KIM80889.1"/>
    <property type="molecule type" value="Genomic_DNA"/>
</dbReference>
<feature type="domain" description="Glycosyl hydrolase family 63 N-terminal" evidence="15">
    <location>
        <begin position="33"/>
        <end position="258"/>
    </location>
</feature>
<dbReference type="Pfam" id="PF16923">
    <property type="entry name" value="Glyco_hydro_63N"/>
    <property type="match status" value="1"/>
</dbReference>
<evidence type="ECO:0000256" key="11">
    <source>
        <dbReference type="ARBA" id="ARBA00038888"/>
    </source>
</evidence>
<dbReference type="EC" id="3.2.1.106" evidence="11 12"/>
<dbReference type="SUPFAM" id="SSF48208">
    <property type="entry name" value="Six-hairpin glycosidases"/>
    <property type="match status" value="1"/>
</dbReference>
<feature type="signal peptide" evidence="13">
    <location>
        <begin position="1"/>
        <end position="15"/>
    </location>
</feature>
<sequence length="839" mass="95124">MRLFWLLLLPLGALGNDVHPDSPSSLQLNTTQSLLWGAYRPNLYFGLRPRLPQSLMTGLMWFGTQNYQSISQTRHACDQADDLDSYTWTEYDAREGGVQVLKDSKNNVEITTEFLKVVGGDHGGSWAARIKGKPINPSSPSQNAVIFYFGLEGLGGLDMDSDEDENGLEGPVKFSGSSPDLDEFTIRIQDGPHNSAVETGAHASAFAERIGKTHYLGLRLQPGTVWQAKDPILQNIIKQAQETLQDYKDPAIGAPDPSFVLQLTNDVYTGSNLYAVQKLFDGEFSFDVFFESGSSKQKLSSATIDAAIPALIESYHSRFQSTFPIPPSYNPSKTNALESFSKDITANLLGGIGYFYGTSIVDKGFAHEWDQDGEFDFTSRKRGDDDDEEEENGARLTEPMALLTATPSRSFFPRGFYWDEGFHLMHIGQWDNDLSLEILKDWINLIDEDGWVAREQILGEEARSKVPPEFQTQVPNFANPPTLTMAVTDFISRLKARTSGPSDWDLGMDMGIGVSQVPLSDFSRSTSGSRYLESRDLALSYLKSIYGPLKRHYDWFRRTQRGQIKQYSRQSRSRTEAYRWRGRSQMHVLTSGMDDYPRGPPHAGELHLDLISWMGFFTRTMREIAEFVGETEDESNFRDIEKAIVDNIDDLHWNEEEQMYCDADVSDDEESYHVCHKGYLSIFPLMLSLLSPTSPHVGAILDIIRDPEHLWSSYGIRSLSASHPEFGQGENYWKGPIWIQMNYLVLGALYKTYGAQDGPYQQRAREVYADLRKNVIDNVFKEYERTGYVWEQYDALTGEGQRSRPFTGWTSLVSLSKWFVHYSNSKYLIHFPVVLAEKY</sequence>
<dbReference type="GO" id="GO:0004573">
    <property type="term" value="F:Glc3Man9GlcNAc2 oligosaccharide glucosidase activity"/>
    <property type="evidence" value="ECO:0007669"/>
    <property type="project" value="UniProtKB-UniRule"/>
</dbReference>
<keyword evidence="13" id="KW-0732">Signal</keyword>
<evidence type="ECO:0000256" key="13">
    <source>
        <dbReference type="SAM" id="SignalP"/>
    </source>
</evidence>
<evidence type="ECO:0000256" key="1">
    <source>
        <dbReference type="ARBA" id="ARBA00004648"/>
    </source>
</evidence>
<dbReference type="PANTHER" id="PTHR10412:SF11">
    <property type="entry name" value="MANNOSYL-OLIGOSACCHARIDE GLUCOSIDASE"/>
    <property type="match status" value="1"/>
</dbReference>
<evidence type="ECO:0000256" key="4">
    <source>
        <dbReference type="ARBA" id="ARBA00022801"/>
    </source>
</evidence>
<evidence type="ECO:0000256" key="5">
    <source>
        <dbReference type="ARBA" id="ARBA00022824"/>
    </source>
</evidence>
<dbReference type="Gene3D" id="1.50.10.10">
    <property type="match status" value="1"/>
</dbReference>
<dbReference type="InterPro" id="IPR031335">
    <property type="entry name" value="Glyco_hydro_63_C"/>
</dbReference>
<evidence type="ECO:0000313" key="17">
    <source>
        <dbReference type="Proteomes" id="UP000054166"/>
    </source>
</evidence>
<dbReference type="InterPro" id="IPR031631">
    <property type="entry name" value="Glyco_hydro_63N"/>
</dbReference>
<keyword evidence="5 12" id="KW-0256">Endoplasmic reticulum</keyword>
<keyword evidence="8" id="KW-0472">Membrane</keyword>
<dbReference type="FunCoup" id="A0A0C3FM92">
    <property type="interactions" value="412"/>
</dbReference>
<gene>
    <name evidence="16" type="ORF">PILCRDRAFT_72757</name>
</gene>
<dbReference type="InterPro" id="IPR008928">
    <property type="entry name" value="6-hairpin_glycosidase_sf"/>
</dbReference>
<organism evidence="16 17">
    <name type="scientific">Piloderma croceum (strain F 1598)</name>
    <dbReference type="NCBI Taxonomy" id="765440"/>
    <lineage>
        <taxon>Eukaryota</taxon>
        <taxon>Fungi</taxon>
        <taxon>Dikarya</taxon>
        <taxon>Basidiomycota</taxon>
        <taxon>Agaricomycotina</taxon>
        <taxon>Agaricomycetes</taxon>
        <taxon>Agaricomycetidae</taxon>
        <taxon>Atheliales</taxon>
        <taxon>Atheliaceae</taxon>
        <taxon>Piloderma</taxon>
    </lineage>
</organism>
<comment type="function">
    <text evidence="12">Cleaves the distal alpha 1,2-linked glucose residue from the Glc(3)Man(9)GlcNAc(2) oligosaccharide precursor.</text>
</comment>
<evidence type="ECO:0000256" key="3">
    <source>
        <dbReference type="ARBA" id="ARBA00022692"/>
    </source>
</evidence>
<evidence type="ECO:0000256" key="12">
    <source>
        <dbReference type="RuleBase" id="RU368089"/>
    </source>
</evidence>
<dbReference type="GO" id="GO:0005789">
    <property type="term" value="C:endoplasmic reticulum membrane"/>
    <property type="evidence" value="ECO:0007669"/>
    <property type="project" value="UniProtKB-SubCell"/>
</dbReference>
<reference evidence="16 17" key="1">
    <citation type="submission" date="2014-04" db="EMBL/GenBank/DDBJ databases">
        <authorList>
            <consortium name="DOE Joint Genome Institute"/>
            <person name="Kuo A."/>
            <person name="Tarkka M."/>
            <person name="Buscot F."/>
            <person name="Kohler A."/>
            <person name="Nagy L.G."/>
            <person name="Floudas D."/>
            <person name="Copeland A."/>
            <person name="Barry K.W."/>
            <person name="Cichocki N."/>
            <person name="Veneault-Fourrey C."/>
            <person name="LaButti K."/>
            <person name="Lindquist E.A."/>
            <person name="Lipzen A."/>
            <person name="Lundell T."/>
            <person name="Morin E."/>
            <person name="Murat C."/>
            <person name="Sun H."/>
            <person name="Tunlid A."/>
            <person name="Henrissat B."/>
            <person name="Grigoriev I.V."/>
            <person name="Hibbett D.S."/>
            <person name="Martin F."/>
            <person name="Nordberg H.P."/>
            <person name="Cantor M.N."/>
            <person name="Hua S.X."/>
        </authorList>
    </citation>
    <scope>NUCLEOTIDE SEQUENCE [LARGE SCALE GENOMIC DNA]</scope>
    <source>
        <strain evidence="16 17">F 1598</strain>
    </source>
</reference>
<evidence type="ECO:0000256" key="8">
    <source>
        <dbReference type="ARBA" id="ARBA00023136"/>
    </source>
</evidence>
<dbReference type="Pfam" id="PF03200">
    <property type="entry name" value="Glyco_hydro_63"/>
    <property type="match status" value="1"/>
</dbReference>
<evidence type="ECO:0000259" key="14">
    <source>
        <dbReference type="Pfam" id="PF03200"/>
    </source>
</evidence>
<reference evidence="17" key="2">
    <citation type="submission" date="2015-01" db="EMBL/GenBank/DDBJ databases">
        <title>Evolutionary Origins and Diversification of the Mycorrhizal Mutualists.</title>
        <authorList>
            <consortium name="DOE Joint Genome Institute"/>
            <consortium name="Mycorrhizal Genomics Consortium"/>
            <person name="Kohler A."/>
            <person name="Kuo A."/>
            <person name="Nagy L.G."/>
            <person name="Floudas D."/>
            <person name="Copeland A."/>
            <person name="Barry K.W."/>
            <person name="Cichocki N."/>
            <person name="Veneault-Fourrey C."/>
            <person name="LaButti K."/>
            <person name="Lindquist E.A."/>
            <person name="Lipzen A."/>
            <person name="Lundell T."/>
            <person name="Morin E."/>
            <person name="Murat C."/>
            <person name="Riley R."/>
            <person name="Ohm R."/>
            <person name="Sun H."/>
            <person name="Tunlid A."/>
            <person name="Henrissat B."/>
            <person name="Grigoriev I.V."/>
            <person name="Hibbett D.S."/>
            <person name="Martin F."/>
        </authorList>
    </citation>
    <scope>NUCLEOTIDE SEQUENCE [LARGE SCALE GENOMIC DNA]</scope>
    <source>
        <strain evidence="17">F 1598</strain>
    </source>
</reference>
<evidence type="ECO:0000256" key="7">
    <source>
        <dbReference type="ARBA" id="ARBA00022989"/>
    </source>
</evidence>
<dbReference type="InParanoid" id="A0A0C3FM92"/>
<comment type="similarity">
    <text evidence="2 12">Belongs to the glycosyl hydrolase 63 family.</text>
</comment>
<proteinExistence type="inferred from homology"/>